<dbReference type="InterPro" id="IPR018501">
    <property type="entry name" value="DDT_dom"/>
</dbReference>
<keyword evidence="9" id="KW-0539">Nucleus</keyword>
<accession>A0A835CXH2</accession>
<evidence type="ECO:0000256" key="7">
    <source>
        <dbReference type="ARBA" id="ARBA00023015"/>
    </source>
</evidence>
<protein>
    <recommendedName>
        <fullName evidence="11">DDT domain-containing protein</fullName>
    </recommendedName>
</protein>
<keyword evidence="4" id="KW-1017">Isopeptide bond</keyword>
<dbReference type="GO" id="GO:0005737">
    <property type="term" value="C:cytoplasm"/>
    <property type="evidence" value="ECO:0007669"/>
    <property type="project" value="UniProtKB-SubCell"/>
</dbReference>
<evidence type="ECO:0000256" key="6">
    <source>
        <dbReference type="ARBA" id="ARBA00022843"/>
    </source>
</evidence>
<dbReference type="PROSITE" id="PS50827">
    <property type="entry name" value="DDT"/>
    <property type="match status" value="1"/>
</dbReference>
<sequence>MAVSSSSVSSAPIPSTNNQKKRKKETGKTSRIKSHHIQQQIPPPPSSSPTKRTKSPRLRVVEAPIFESENAKYCHQCRQKIMGSVACKNQRNNKPCSIKICRKCLLNRYGEKTEDMANSDDWKCPKCRGICNCSSCMKKRGQQPTGILVHTAKSTGFSSVSEMIHAKGSENLGSREIIKNVGVYYSMESGVALTRKCGKENRFEGESDSGLQHKPLAGIGDRKKAGKSKREELSQSNEDGSLSEKKSPKKSLVSKEISEKEQEKKEGLDDVGLLEKLNYRMRIPGKISSDPIKKEEEKDERNSLLLACNDTQGPESPDSGNADNLGTKIKSIPESQKLKKNTIKTQNKDSDADFLLPQGDALTTIAGIDLPAEDVGHAMQFLEFCAAFGEVLDMKKGQPESVLRELMHGRSCRRGHDSVTVRFHIQLLSLIQKDSRQMYNYLPKYPLLQRTSCGSSWLQALGKCISKSRWALKELPSDCLGRVGDEYNNLDSSKRLRLLNFLCDEALGTVDLRSWIDEQTSKFVEGKKEAKQKVLSTKDNEKRMKYKLQDEVTKAILLKNGAPLSISEHEVLVSKIKTEAALVHAEMLEAQDIVPKSTFLNCCFVPRLFCDFLALFISNLDLTLDKEMQACTCGPAVFNSVVFLLPDALIKCKSMASLANEELPVNGLVIKLFNCFFAMSIEKQRVDAVRTEPILLDGNGRAYWRLKSYPGESNILLQDISCREAVTSEEKWFTYDVEQTRAVDKYISSLKDLRRGLCL</sequence>
<keyword evidence="7" id="KW-0805">Transcription regulation</keyword>
<evidence type="ECO:0000256" key="5">
    <source>
        <dbReference type="ARBA" id="ARBA00022553"/>
    </source>
</evidence>
<dbReference type="InterPro" id="IPR018866">
    <property type="entry name" value="Znf-4CXXC_R1"/>
</dbReference>
<evidence type="ECO:0000256" key="1">
    <source>
        <dbReference type="ARBA" id="ARBA00004123"/>
    </source>
</evidence>
<keyword evidence="6" id="KW-0832">Ubl conjugation</keyword>
<dbReference type="GO" id="GO:0005634">
    <property type="term" value="C:nucleus"/>
    <property type="evidence" value="ECO:0007669"/>
    <property type="project" value="UniProtKB-SubCell"/>
</dbReference>
<evidence type="ECO:0000259" key="11">
    <source>
        <dbReference type="PROSITE" id="PS50827"/>
    </source>
</evidence>
<dbReference type="GO" id="GO:0006355">
    <property type="term" value="P:regulation of DNA-templated transcription"/>
    <property type="evidence" value="ECO:0007669"/>
    <property type="project" value="InterPro"/>
</dbReference>
<evidence type="ECO:0000256" key="2">
    <source>
        <dbReference type="ARBA" id="ARBA00004496"/>
    </source>
</evidence>
<dbReference type="Pfam" id="PF10497">
    <property type="entry name" value="zf-4CXXC_R1"/>
    <property type="match status" value="1"/>
</dbReference>
<dbReference type="SMART" id="SM00571">
    <property type="entry name" value="DDT"/>
    <property type="match status" value="1"/>
</dbReference>
<keyword evidence="13" id="KW-1185">Reference proteome</keyword>
<evidence type="ECO:0000256" key="4">
    <source>
        <dbReference type="ARBA" id="ARBA00022499"/>
    </source>
</evidence>
<feature type="compositionally biased region" description="Polar residues" evidence="10">
    <location>
        <begin position="309"/>
        <end position="324"/>
    </location>
</feature>
<feature type="compositionally biased region" description="Low complexity" evidence="10">
    <location>
        <begin position="1"/>
        <end position="15"/>
    </location>
</feature>
<evidence type="ECO:0000256" key="10">
    <source>
        <dbReference type="SAM" id="MobiDB-lite"/>
    </source>
</evidence>
<dbReference type="EMBL" id="JABCRI010000422">
    <property type="protein sequence ID" value="KAF8369896.1"/>
    <property type="molecule type" value="Genomic_DNA"/>
</dbReference>
<proteinExistence type="predicted"/>
<gene>
    <name evidence="12" type="ORF">HHK36_032074</name>
</gene>
<evidence type="ECO:0000313" key="13">
    <source>
        <dbReference type="Proteomes" id="UP000655225"/>
    </source>
</evidence>
<feature type="compositionally biased region" description="Basic and acidic residues" evidence="10">
    <location>
        <begin position="220"/>
        <end position="233"/>
    </location>
</feature>
<evidence type="ECO:0000256" key="8">
    <source>
        <dbReference type="ARBA" id="ARBA00023163"/>
    </source>
</evidence>
<reference evidence="12 13" key="1">
    <citation type="submission" date="2020-04" db="EMBL/GenBank/DDBJ databases">
        <title>Plant Genome Project.</title>
        <authorList>
            <person name="Zhang R.-G."/>
        </authorList>
    </citation>
    <scope>NUCLEOTIDE SEQUENCE [LARGE SCALE GENOMIC DNA]</scope>
    <source>
        <strain evidence="12">YNK0</strain>
        <tissue evidence="12">Leaf</tissue>
    </source>
</reference>
<dbReference type="PANTHER" id="PTHR31169:SF8">
    <property type="entry name" value="ZINC-FINGER DOMAIN OF MONOAMINE-OXIDASE A REPRESSOR R1 PROTEIN"/>
    <property type="match status" value="1"/>
</dbReference>
<feature type="region of interest" description="Disordered" evidence="10">
    <location>
        <begin position="308"/>
        <end position="344"/>
    </location>
</feature>
<comment type="caution">
    <text evidence="12">The sequence shown here is derived from an EMBL/GenBank/DDBJ whole genome shotgun (WGS) entry which is preliminary data.</text>
</comment>
<feature type="region of interest" description="Disordered" evidence="10">
    <location>
        <begin position="1"/>
        <end position="56"/>
    </location>
</feature>
<feature type="region of interest" description="Disordered" evidence="10">
    <location>
        <begin position="202"/>
        <end position="267"/>
    </location>
</feature>
<evidence type="ECO:0000256" key="9">
    <source>
        <dbReference type="ARBA" id="ARBA00023242"/>
    </source>
</evidence>
<feature type="compositionally biased region" description="Basic and acidic residues" evidence="10">
    <location>
        <begin position="256"/>
        <end position="267"/>
    </location>
</feature>
<dbReference type="Proteomes" id="UP000655225">
    <property type="component" value="Unassembled WGS sequence"/>
</dbReference>
<evidence type="ECO:0000256" key="3">
    <source>
        <dbReference type="ARBA" id="ARBA00022490"/>
    </source>
</evidence>
<keyword evidence="8" id="KW-0804">Transcription</keyword>
<dbReference type="AlphaFoldDB" id="A0A835CXH2"/>
<dbReference type="OMA" id="VNDEPMV"/>
<keyword evidence="5" id="KW-0597">Phosphoprotein</keyword>
<name>A0A835CXH2_TETSI</name>
<dbReference type="OrthoDB" id="298344at2759"/>
<dbReference type="PANTHER" id="PTHR31169">
    <property type="entry name" value="OS05G0300700 PROTEIN"/>
    <property type="match status" value="1"/>
</dbReference>
<dbReference type="InterPro" id="IPR040221">
    <property type="entry name" value="CDCA7/CDA7L"/>
</dbReference>
<evidence type="ECO:0000313" key="12">
    <source>
        <dbReference type="EMBL" id="KAF8369896.1"/>
    </source>
</evidence>
<keyword evidence="3" id="KW-0963">Cytoplasm</keyword>
<feature type="compositionally biased region" description="Basic residues" evidence="10">
    <location>
        <begin position="19"/>
        <end position="36"/>
    </location>
</feature>
<organism evidence="12 13">
    <name type="scientific">Tetracentron sinense</name>
    <name type="common">Spur-leaf</name>
    <dbReference type="NCBI Taxonomy" id="13715"/>
    <lineage>
        <taxon>Eukaryota</taxon>
        <taxon>Viridiplantae</taxon>
        <taxon>Streptophyta</taxon>
        <taxon>Embryophyta</taxon>
        <taxon>Tracheophyta</taxon>
        <taxon>Spermatophyta</taxon>
        <taxon>Magnoliopsida</taxon>
        <taxon>Trochodendrales</taxon>
        <taxon>Trochodendraceae</taxon>
        <taxon>Tetracentron</taxon>
    </lineage>
</organism>
<feature type="domain" description="DDT" evidence="11">
    <location>
        <begin position="372"/>
        <end position="437"/>
    </location>
</feature>
<comment type="subcellular location">
    <subcellularLocation>
        <location evidence="2">Cytoplasm</location>
    </subcellularLocation>
    <subcellularLocation>
        <location evidence="1">Nucleus</location>
    </subcellularLocation>
</comment>